<gene>
    <name evidence="1" type="ORF">Pla52n_55380</name>
</gene>
<dbReference type="PANTHER" id="PTHR37953:SF1">
    <property type="entry name" value="UPF0127 PROTEIN MJ1496"/>
    <property type="match status" value="1"/>
</dbReference>
<accession>A0A5C6A8U1</accession>
<dbReference type="AlphaFoldDB" id="A0A5C6A8U1"/>
<name>A0A5C6A8U1_9BACT</name>
<dbReference type="PANTHER" id="PTHR37953">
    <property type="entry name" value="UPF0127 PROTEIN MJ1496"/>
    <property type="match status" value="1"/>
</dbReference>
<dbReference type="OrthoDB" id="9813379at2"/>
<organism evidence="1 2">
    <name type="scientific">Stieleria varia</name>
    <dbReference type="NCBI Taxonomy" id="2528005"/>
    <lineage>
        <taxon>Bacteria</taxon>
        <taxon>Pseudomonadati</taxon>
        <taxon>Planctomycetota</taxon>
        <taxon>Planctomycetia</taxon>
        <taxon>Pirellulales</taxon>
        <taxon>Pirellulaceae</taxon>
        <taxon>Stieleria</taxon>
    </lineage>
</organism>
<sequence length="111" mass="12654">MAKLIQTQTGETLLHDVELADSFWKRFKGLQFRRSMPRDAGIWLTPCSSLHTCFMRFSIDVIHLDSDSRVLSVARNVRPWRLHFCPRGTCSVIETMPAAVALVTNDQVHLA</sequence>
<reference evidence="1 2" key="1">
    <citation type="submission" date="2019-02" db="EMBL/GenBank/DDBJ databases">
        <title>Deep-cultivation of Planctomycetes and their phenomic and genomic characterization uncovers novel biology.</title>
        <authorList>
            <person name="Wiegand S."/>
            <person name="Jogler M."/>
            <person name="Boedeker C."/>
            <person name="Pinto D."/>
            <person name="Vollmers J."/>
            <person name="Rivas-Marin E."/>
            <person name="Kohn T."/>
            <person name="Peeters S.H."/>
            <person name="Heuer A."/>
            <person name="Rast P."/>
            <person name="Oberbeckmann S."/>
            <person name="Bunk B."/>
            <person name="Jeske O."/>
            <person name="Meyerdierks A."/>
            <person name="Storesund J.E."/>
            <person name="Kallscheuer N."/>
            <person name="Luecker S."/>
            <person name="Lage O.M."/>
            <person name="Pohl T."/>
            <person name="Merkel B.J."/>
            <person name="Hornburger P."/>
            <person name="Mueller R.-W."/>
            <person name="Bruemmer F."/>
            <person name="Labrenz M."/>
            <person name="Spormann A.M."/>
            <person name="Op Den Camp H."/>
            <person name="Overmann J."/>
            <person name="Amann R."/>
            <person name="Jetten M.S.M."/>
            <person name="Mascher T."/>
            <person name="Medema M.H."/>
            <person name="Devos D.P."/>
            <person name="Kaster A.-K."/>
            <person name="Ovreas L."/>
            <person name="Rohde M."/>
            <person name="Galperin M.Y."/>
            <person name="Jogler C."/>
        </authorList>
    </citation>
    <scope>NUCLEOTIDE SEQUENCE [LARGE SCALE GENOMIC DNA]</scope>
    <source>
        <strain evidence="1 2">Pla52n</strain>
    </source>
</reference>
<evidence type="ECO:0000313" key="1">
    <source>
        <dbReference type="EMBL" id="TWT94713.1"/>
    </source>
</evidence>
<dbReference type="Proteomes" id="UP000320176">
    <property type="component" value="Unassembled WGS sequence"/>
</dbReference>
<protein>
    <recommendedName>
        <fullName evidence="3">ACR</fullName>
    </recommendedName>
</protein>
<dbReference type="Pfam" id="PF02643">
    <property type="entry name" value="DUF192"/>
    <property type="match status" value="1"/>
</dbReference>
<comment type="caution">
    <text evidence="1">The sequence shown here is derived from an EMBL/GenBank/DDBJ whole genome shotgun (WGS) entry which is preliminary data.</text>
</comment>
<evidence type="ECO:0000313" key="2">
    <source>
        <dbReference type="Proteomes" id="UP000320176"/>
    </source>
</evidence>
<evidence type="ECO:0008006" key="3">
    <source>
        <dbReference type="Google" id="ProtNLM"/>
    </source>
</evidence>
<proteinExistence type="predicted"/>
<keyword evidence="2" id="KW-1185">Reference proteome</keyword>
<dbReference type="RefSeq" id="WP_146522521.1">
    <property type="nucleotide sequence ID" value="NZ_CP151726.1"/>
</dbReference>
<dbReference type="EMBL" id="SJPN01000007">
    <property type="protein sequence ID" value="TWT94713.1"/>
    <property type="molecule type" value="Genomic_DNA"/>
</dbReference>
<dbReference type="InterPro" id="IPR038695">
    <property type="entry name" value="Saro_0823-like_sf"/>
</dbReference>
<dbReference type="InterPro" id="IPR003795">
    <property type="entry name" value="DUF192"/>
</dbReference>
<dbReference type="Gene3D" id="2.60.120.1140">
    <property type="entry name" value="Protein of unknown function DUF192"/>
    <property type="match status" value="1"/>
</dbReference>